<gene>
    <name evidence="3" type="ORF">EYF80_056167</name>
</gene>
<protein>
    <submittedName>
        <fullName evidence="3">Uncharacterized protein</fullName>
    </submittedName>
</protein>
<keyword evidence="2" id="KW-0812">Transmembrane</keyword>
<accession>A0A4Z2EXJ9</accession>
<keyword evidence="2" id="KW-1133">Transmembrane helix</keyword>
<evidence type="ECO:0000256" key="2">
    <source>
        <dbReference type="SAM" id="Phobius"/>
    </source>
</evidence>
<dbReference type="Proteomes" id="UP000314294">
    <property type="component" value="Unassembled WGS sequence"/>
</dbReference>
<organism evidence="3 4">
    <name type="scientific">Liparis tanakae</name>
    <name type="common">Tanaka's snailfish</name>
    <dbReference type="NCBI Taxonomy" id="230148"/>
    <lineage>
        <taxon>Eukaryota</taxon>
        <taxon>Metazoa</taxon>
        <taxon>Chordata</taxon>
        <taxon>Craniata</taxon>
        <taxon>Vertebrata</taxon>
        <taxon>Euteleostomi</taxon>
        <taxon>Actinopterygii</taxon>
        <taxon>Neopterygii</taxon>
        <taxon>Teleostei</taxon>
        <taxon>Neoteleostei</taxon>
        <taxon>Acanthomorphata</taxon>
        <taxon>Eupercaria</taxon>
        <taxon>Perciformes</taxon>
        <taxon>Cottioidei</taxon>
        <taxon>Cottales</taxon>
        <taxon>Liparidae</taxon>
        <taxon>Liparis</taxon>
    </lineage>
</organism>
<sequence length="233" mass="25604">MDRTLSCGKRRRKDRDVIRSRPRTSARRSQFLGLEEKQKTEMFSVLDSPLGQRHLDVVAGKQWPVRQLKLKHFSPGSLLLILILLFILLFFLWARRAVSVGSAPPASRRRSTSTWSLSTASCSGLRDNTWSGGAEEATPPPERHRHHRRVPGPVVSAAVDVGAVLHQVAHYAQPAVGAGLVQGAVPGVVSVVDVAEPALQTVQHHLLDRRGSVNERRALETTRTGTGDHVCTC</sequence>
<dbReference type="EMBL" id="SRLO01002167">
    <property type="protein sequence ID" value="TNN33667.1"/>
    <property type="molecule type" value="Genomic_DNA"/>
</dbReference>
<feature type="region of interest" description="Disordered" evidence="1">
    <location>
        <begin position="119"/>
        <end position="148"/>
    </location>
</feature>
<reference evidence="3 4" key="1">
    <citation type="submission" date="2019-03" db="EMBL/GenBank/DDBJ databases">
        <title>First draft genome of Liparis tanakae, snailfish: a comprehensive survey of snailfish specific genes.</title>
        <authorList>
            <person name="Kim W."/>
            <person name="Song I."/>
            <person name="Jeong J.-H."/>
            <person name="Kim D."/>
            <person name="Kim S."/>
            <person name="Ryu S."/>
            <person name="Song J.Y."/>
            <person name="Lee S.K."/>
        </authorList>
    </citation>
    <scope>NUCLEOTIDE SEQUENCE [LARGE SCALE GENOMIC DNA]</scope>
    <source>
        <tissue evidence="3">Muscle</tissue>
    </source>
</reference>
<dbReference type="AlphaFoldDB" id="A0A4Z2EXJ9"/>
<evidence type="ECO:0000313" key="3">
    <source>
        <dbReference type="EMBL" id="TNN33667.1"/>
    </source>
</evidence>
<evidence type="ECO:0000256" key="1">
    <source>
        <dbReference type="SAM" id="MobiDB-lite"/>
    </source>
</evidence>
<feature type="transmembrane region" description="Helical" evidence="2">
    <location>
        <begin position="76"/>
        <end position="94"/>
    </location>
</feature>
<proteinExistence type="predicted"/>
<evidence type="ECO:0000313" key="4">
    <source>
        <dbReference type="Proteomes" id="UP000314294"/>
    </source>
</evidence>
<keyword evidence="2" id="KW-0472">Membrane</keyword>
<keyword evidence="4" id="KW-1185">Reference proteome</keyword>
<comment type="caution">
    <text evidence="3">The sequence shown here is derived from an EMBL/GenBank/DDBJ whole genome shotgun (WGS) entry which is preliminary data.</text>
</comment>
<name>A0A4Z2EXJ9_9TELE</name>